<dbReference type="Pfam" id="PF17963">
    <property type="entry name" value="Big_9"/>
    <property type="match status" value="1"/>
</dbReference>
<dbReference type="EMBL" id="JACJVQ010000003">
    <property type="protein sequence ID" value="MBB6633256.1"/>
    <property type="molecule type" value="Genomic_DNA"/>
</dbReference>
<feature type="domain" description="Big-1" evidence="3">
    <location>
        <begin position="923"/>
        <end position="1024"/>
    </location>
</feature>
<comment type="similarity">
    <text evidence="1">Belongs to the intimin/invasin family.</text>
</comment>
<dbReference type="SMART" id="SM00634">
    <property type="entry name" value="BID_1"/>
    <property type="match status" value="1"/>
</dbReference>
<dbReference type="Gene3D" id="2.60.40.1120">
    <property type="entry name" value="Carboxypeptidase-like, regulatory domain"/>
    <property type="match status" value="2"/>
</dbReference>
<dbReference type="Gene3D" id="2.60.40.3440">
    <property type="match status" value="1"/>
</dbReference>
<proteinExistence type="inferred from homology"/>
<feature type="chain" id="PRO_5032854141" evidence="2">
    <location>
        <begin position="35"/>
        <end position="1670"/>
    </location>
</feature>
<evidence type="ECO:0000256" key="2">
    <source>
        <dbReference type="SAM" id="SignalP"/>
    </source>
</evidence>
<dbReference type="PROSITE" id="PS51127">
    <property type="entry name" value="BIG1"/>
    <property type="match status" value="1"/>
</dbReference>
<dbReference type="SUPFAM" id="SSF49464">
    <property type="entry name" value="Carboxypeptidase regulatory domain-like"/>
    <property type="match status" value="2"/>
</dbReference>
<feature type="domain" description="SLH" evidence="4">
    <location>
        <begin position="1569"/>
        <end position="1627"/>
    </location>
</feature>
<dbReference type="InterPro" id="IPR001119">
    <property type="entry name" value="SLH_dom"/>
</dbReference>
<dbReference type="Pfam" id="PF02369">
    <property type="entry name" value="Big_1"/>
    <property type="match status" value="1"/>
</dbReference>
<dbReference type="SUPFAM" id="SSF49373">
    <property type="entry name" value="Invasin/intimin cell-adhesion fragments"/>
    <property type="match status" value="1"/>
</dbReference>
<keyword evidence="2" id="KW-0732">Signal</keyword>
<dbReference type="Gene3D" id="2.60.40.10">
    <property type="entry name" value="Immunoglobulins"/>
    <property type="match status" value="1"/>
</dbReference>
<dbReference type="InterPro" id="IPR008969">
    <property type="entry name" value="CarboxyPept-like_regulatory"/>
</dbReference>
<dbReference type="Pfam" id="PF00395">
    <property type="entry name" value="SLH"/>
    <property type="match status" value="2"/>
</dbReference>
<organism evidence="5 6">
    <name type="scientific">Cohnella thailandensis</name>
    <dbReference type="NCBI Taxonomy" id="557557"/>
    <lineage>
        <taxon>Bacteria</taxon>
        <taxon>Bacillati</taxon>
        <taxon>Bacillota</taxon>
        <taxon>Bacilli</taxon>
        <taxon>Bacillales</taxon>
        <taxon>Paenibacillaceae</taxon>
        <taxon>Cohnella</taxon>
    </lineage>
</organism>
<evidence type="ECO:0000259" key="4">
    <source>
        <dbReference type="PROSITE" id="PS51272"/>
    </source>
</evidence>
<gene>
    <name evidence="5" type="ORF">H7B67_03895</name>
</gene>
<dbReference type="InterPro" id="IPR051465">
    <property type="entry name" value="Cell_Envelope_Struct_Comp"/>
</dbReference>
<protein>
    <submittedName>
        <fullName evidence="5">S-layer homology domain-containing protein</fullName>
    </submittedName>
</protein>
<evidence type="ECO:0000259" key="3">
    <source>
        <dbReference type="PROSITE" id="PS51127"/>
    </source>
</evidence>
<comment type="caution">
    <text evidence="5">The sequence shown here is derived from an EMBL/GenBank/DDBJ whole genome shotgun (WGS) entry which is preliminary data.</text>
</comment>
<dbReference type="PANTHER" id="PTHR43308:SF5">
    <property type="entry name" value="S-LAYER PROTEIN _ PEPTIDOGLYCAN ENDO-BETA-N-ACETYLGLUCOSAMINIDASE"/>
    <property type="match status" value="1"/>
</dbReference>
<dbReference type="InterPro" id="IPR008964">
    <property type="entry name" value="Invasin/intimin_cell_adhesion"/>
</dbReference>
<accession>A0A841SRM6</accession>
<dbReference type="Proteomes" id="UP000535838">
    <property type="component" value="Unassembled WGS sequence"/>
</dbReference>
<feature type="domain" description="SLH" evidence="4">
    <location>
        <begin position="1504"/>
        <end position="1567"/>
    </location>
</feature>
<dbReference type="InterPro" id="IPR013783">
    <property type="entry name" value="Ig-like_fold"/>
</dbReference>
<name>A0A841SRM6_9BACL</name>
<dbReference type="PANTHER" id="PTHR43308">
    <property type="entry name" value="OUTER MEMBRANE PROTEIN ALPHA-RELATED"/>
    <property type="match status" value="1"/>
</dbReference>
<dbReference type="PROSITE" id="PS51272">
    <property type="entry name" value="SLH"/>
    <property type="match status" value="2"/>
</dbReference>
<evidence type="ECO:0000313" key="5">
    <source>
        <dbReference type="EMBL" id="MBB6633256.1"/>
    </source>
</evidence>
<evidence type="ECO:0000313" key="6">
    <source>
        <dbReference type="Proteomes" id="UP000535838"/>
    </source>
</evidence>
<dbReference type="RefSeq" id="WP_185118476.1">
    <property type="nucleotide sequence ID" value="NZ_JACJVQ010000003.1"/>
</dbReference>
<feature type="signal peptide" evidence="2">
    <location>
        <begin position="1"/>
        <end position="34"/>
    </location>
</feature>
<keyword evidence="6" id="KW-1185">Reference proteome</keyword>
<reference evidence="5 6" key="1">
    <citation type="submission" date="2020-08" db="EMBL/GenBank/DDBJ databases">
        <title>Cohnella phylogeny.</title>
        <authorList>
            <person name="Dunlap C."/>
        </authorList>
    </citation>
    <scope>NUCLEOTIDE SEQUENCE [LARGE SCALE GENOMIC DNA]</scope>
    <source>
        <strain evidence="5 6">DSM 25241</strain>
    </source>
</reference>
<sequence length="1670" mass="178846">MKRKNRFKSSVSSVLATALVMGSLTAGIGSQASAAPVQTYTGNTYFTDTDNWGGGDPQSAADGDVDFGGSRIKNGDSIYPIEFKIEDVDQLPTVSAQLLVRAYDVDEYKDVVNYKSTDNGEWDRVYMSSNPADITLGDPYTNWPTTGKWTSATDKFKKEFKQENYIGALSGQNEIWNTTVFSLSPSDFNKIAKGNLYVGTSIHHYYLAPVSTFNSGWVTEIDWAQLVVDGGVRENGEINDAGLKVENGKITLDTTFLPKTNGNFVMEANVIQKVEDPNGNVQEINLDVETKNFAGATKDNEESWAPVLSNSAIDPNKEYIVNIMLFDARTDGTAGKAEHVLSFSTFDMKAKDIEKRVLKETELPLTLKDFQAGFFKNSGVSGAQDIPNGDNLQVVTIHSLPAADDGVLIYDGHTLTTSDVSGAGYVIKATDLDKLSYKPASTMGYTAEFQWSGYGQGKASEPANFILKLNHEPTVENFEKEAYKGDTVTFTSEDFSAHAFQDTLDGDNLTKIKITALPDPDKGKLVLVNGTTQTAVAEEQEISAADLGSLRFVPEPGVSGAVEFMWNGFDGYQYAADSKKVTIAINSTPVVADIAKTGLMGDIISFGNVDSDNFTASYTDEDLDPLHSVQVELPADFASKGQLFYYPGGSVTEAVYVMPGVKTSIPAAVLNSLKFSPDEGLANGSTVTFDWYGFDGKQYSDDPAQVKIAYNGIPTADALVVNTQEGTPSTTIVLAGTDVGASVSGVVYQIESGPLKGTISPADPTNPQGGEWIYTPNPGATGVDKFTYTVTDAEGQTSAPAVVTVNVHKALDGWVGDKERGDSTILPAVPGHPLILSAVSSLITDQVTANVNGASVDLIWVNQATSAEDGYKLWKKTNTVLQEGTSPGVYDVTFTARDINGSPLPSEPADRLSDNSFEVLELGFTLTADPEQILGDGKSTSELTAVLKDAGGNPIANVEVTFDAPTGTFPNGNKVVTDENGLATVTYQSAAITGTTPQSIPVTATVLDLDKGLSASASIQMTFLPAQVKGVITEGGTNKPVAGASVRVTLDLNGDKVIEPGVDFDETVITDANGAYAIPVPKGNAVYDLTVTQTVNIGGVETPVSYSQKAPVGETTGNGDETYVSEKTISGLVAFKQPNGQPALLSSELLSKTNVYLKDVNGDYLMENGSPKAFDLSSQGVFNASGLAVGDYTLEVRYEIEPGKEITISKGTVNVKEDGELNITQQLVDPYGTVTDKVTGAVIEGAKVTLYYADTKSPVDLPELVGFAPNDNASPDQLTDANGFYAYMVYPETDYYVVVSKAGYYTYTSPILSVQWDIVKHDVELEPVIVSGGAPVNPEVSLAVSTDQNVVQEGTQSTITVDYKNISTAMLYAGTIKVQLPEGVEVIDANGGTVTGNTISWNVTNLAGGQSGSYKIKVQWSQLDAAEKEFGISGEFGVNGSSASGAKANSTAKIKVFSDRFGNLSHQRYIIGMPDGEFKLGNSLTRAELAAIVARLTENETIDYALPFSDIRKGHWATNYIRIAVKHGYFGGFSDGTFRPDEAITRGELAAVMARFLDLNPGKPVSNHFSDTKGNWAENAIEALYLGKYLTGYTDGTFRPNQKIRRDEAVTMINRMLYRGPLQGLEPVFPDVPTTHWAFGEVQEATVSHEAVRNSDGSETFVKRIEDDVQ</sequence>
<dbReference type="InterPro" id="IPR003344">
    <property type="entry name" value="Big_1_dom"/>
</dbReference>
<evidence type="ECO:0000256" key="1">
    <source>
        <dbReference type="ARBA" id="ARBA00010116"/>
    </source>
</evidence>